<dbReference type="Gene3D" id="1.10.10.10">
    <property type="entry name" value="Winged helix-like DNA-binding domain superfamily/Winged helix DNA-binding domain"/>
    <property type="match status" value="1"/>
</dbReference>
<keyword evidence="7" id="KW-1185">Reference proteome</keyword>
<keyword evidence="3" id="KW-0812">Transmembrane</keyword>
<proteinExistence type="predicted"/>
<gene>
    <name evidence="6" type="ORF">SAMN05444266_111144</name>
</gene>
<dbReference type="Pfam" id="PF00196">
    <property type="entry name" value="GerE"/>
    <property type="match status" value="1"/>
</dbReference>
<dbReference type="InterPro" id="IPR013783">
    <property type="entry name" value="Ig-like_fold"/>
</dbReference>
<accession>A0A1M7LTX6</accession>
<feature type="signal peptide" evidence="4">
    <location>
        <begin position="1"/>
        <end position="21"/>
    </location>
</feature>
<dbReference type="InterPro" id="IPR000792">
    <property type="entry name" value="Tscrpt_reg_LuxR_C"/>
</dbReference>
<keyword evidence="4" id="KW-0732">Signal</keyword>
<dbReference type="AlphaFoldDB" id="A0A1M7LTX6"/>
<evidence type="ECO:0000256" key="3">
    <source>
        <dbReference type="SAM" id="Phobius"/>
    </source>
</evidence>
<evidence type="ECO:0000256" key="2">
    <source>
        <dbReference type="SAM" id="Coils"/>
    </source>
</evidence>
<dbReference type="InterPro" id="IPR011047">
    <property type="entry name" value="Quinoprotein_ADH-like_sf"/>
</dbReference>
<evidence type="ECO:0000256" key="1">
    <source>
        <dbReference type="ARBA" id="ARBA00022553"/>
    </source>
</evidence>
<dbReference type="GO" id="GO:0003677">
    <property type="term" value="F:DNA binding"/>
    <property type="evidence" value="ECO:0007669"/>
    <property type="project" value="InterPro"/>
</dbReference>
<evidence type="ECO:0000256" key="4">
    <source>
        <dbReference type="SAM" id="SignalP"/>
    </source>
</evidence>
<dbReference type="Gene3D" id="2.60.40.10">
    <property type="entry name" value="Immunoglobulins"/>
    <property type="match status" value="1"/>
</dbReference>
<dbReference type="PANTHER" id="PTHR43547">
    <property type="entry name" value="TWO-COMPONENT HISTIDINE KINASE"/>
    <property type="match status" value="1"/>
</dbReference>
<dbReference type="OrthoDB" id="9809670at2"/>
<dbReference type="SMART" id="SM00421">
    <property type="entry name" value="HTH_LUXR"/>
    <property type="match status" value="1"/>
</dbReference>
<feature type="transmembrane region" description="Helical" evidence="3">
    <location>
        <begin position="739"/>
        <end position="762"/>
    </location>
</feature>
<dbReference type="PANTHER" id="PTHR43547:SF2">
    <property type="entry name" value="HYBRID SIGNAL TRANSDUCTION HISTIDINE KINASE C"/>
    <property type="match status" value="1"/>
</dbReference>
<keyword evidence="2" id="KW-0175">Coiled coil</keyword>
<dbReference type="SUPFAM" id="SSF46894">
    <property type="entry name" value="C-terminal effector domain of the bipartite response regulators"/>
    <property type="match status" value="1"/>
</dbReference>
<keyword evidence="3" id="KW-0472">Membrane</keyword>
<dbReference type="Gene3D" id="2.130.10.10">
    <property type="entry name" value="YVTN repeat-like/Quinoprotein amine dehydrogenase"/>
    <property type="match status" value="3"/>
</dbReference>
<dbReference type="SUPFAM" id="SSF63829">
    <property type="entry name" value="Calcium-dependent phosphotriesterase"/>
    <property type="match status" value="1"/>
</dbReference>
<dbReference type="Pfam" id="PF07495">
    <property type="entry name" value="Y_Y_Y"/>
    <property type="match status" value="1"/>
</dbReference>
<dbReference type="GO" id="GO:0000155">
    <property type="term" value="F:phosphorelay sensor kinase activity"/>
    <property type="evidence" value="ECO:0007669"/>
    <property type="project" value="TreeGrafter"/>
</dbReference>
<dbReference type="InterPro" id="IPR011123">
    <property type="entry name" value="Y_Y_Y"/>
</dbReference>
<dbReference type="RefSeq" id="WP_073086793.1">
    <property type="nucleotide sequence ID" value="NZ_FRBL01000011.1"/>
</dbReference>
<keyword evidence="3" id="KW-1133">Transmembrane helix</keyword>
<dbReference type="EMBL" id="FRBL01000011">
    <property type="protein sequence ID" value="SHM81704.1"/>
    <property type="molecule type" value="Genomic_DNA"/>
</dbReference>
<dbReference type="InterPro" id="IPR015943">
    <property type="entry name" value="WD40/YVTN_repeat-like_dom_sf"/>
</dbReference>
<dbReference type="STRING" id="1419482.SAMN05444266_111144"/>
<evidence type="ECO:0000313" key="6">
    <source>
        <dbReference type="EMBL" id="SHM81704.1"/>
    </source>
</evidence>
<dbReference type="InterPro" id="IPR036388">
    <property type="entry name" value="WH-like_DNA-bd_sf"/>
</dbReference>
<feature type="domain" description="HTH luxR-type" evidence="5">
    <location>
        <begin position="893"/>
        <end position="950"/>
    </location>
</feature>
<sequence>MKFIGHLLFLILLLVSTTLSAQQTIGLPAIANYDRTVYKGNGQTYDVTMDKNSILYFANNEGLISFNGSNWHLHPVPNKTRVRSVKATPDGRIYVGAQDDFGYFLPDKNGNLVYTSLKQNIPEGKRQFADVWNIETMEGNIFFRTNNKIFRLNNKGKIDVTFSRMEWKIMGSSGKHLYAEDNAVGLFRYENQEWKLWCTTLTDKQLVISAVLSESNDTLLVATIKNGLYKIYQNQVIPVTTAADEAFRNTHIYCGLQLSPTQYAIGTFSNGLYIIDLPSGRILQQFTRNEGLQSNNILRIFSDTRSNLWLTLENGIDNLHYNAAIKRIAPDKGNLLGAYTASIFQNKLYVGTIDGLYVSNLDNNTDISLSKGTFSRIPKTSGQVWNLHVYNGHLLMGHNDGTFEISNMNVTPLLTDIGSWTYLPVGGRLITGCYNGLAAATLQQGKFTVQRHINGLYESLRFLAPDDTAHVWSSHPYRGIYRLHFINDSLRFDLYTQKDGLPSNDNNFVFTLQGKMVAATQAGIYEYQPDSNKFAPSKKWQPLFQQLPVQYLREDAQGNIWFVSANKVGLADTKSNRIIYFPELTDHIITGFEFIYPYDNENILLAGDKGLIHLNYKKYNQQHTGAKVLMGAILTGTRRTDSLLYGGYPGTSPANEPSLANAFRNFRFEFSSPPINQNNNILYAYQLEGYDKEFSEWSPKTEKEYTNLPFGHYRFLVKAKDNMGNVSPLATYSFYIQPAWYQTWFACCVYVFLLVLAGYLVYQRQRKRLTAQQQRHLKEQEQLIVSHQLEMERHEMQLVKLRNEKLQADVQHKNKELATAAMNIVQKGKTLSDIKEAFLEAIKKLSDPAPMPKFRKVMKLFEEAENNEDDWTEFSRHFDEVHNNFLLTLKKKFPELTTTDLKLCAYLRINLTTKEIAQTMGISVRGVETSRYRLRKKLEIPGETNLFDFLMDVTMTES</sequence>
<dbReference type="GO" id="GO:0006355">
    <property type="term" value="P:regulation of DNA-templated transcription"/>
    <property type="evidence" value="ECO:0007669"/>
    <property type="project" value="InterPro"/>
</dbReference>
<organism evidence="6 7">
    <name type="scientific">Chitinophaga jiangningensis</name>
    <dbReference type="NCBI Taxonomy" id="1419482"/>
    <lineage>
        <taxon>Bacteria</taxon>
        <taxon>Pseudomonadati</taxon>
        <taxon>Bacteroidota</taxon>
        <taxon>Chitinophagia</taxon>
        <taxon>Chitinophagales</taxon>
        <taxon>Chitinophagaceae</taxon>
        <taxon>Chitinophaga</taxon>
    </lineage>
</organism>
<dbReference type="InterPro" id="IPR016032">
    <property type="entry name" value="Sig_transdc_resp-reg_C-effctor"/>
</dbReference>
<dbReference type="Proteomes" id="UP000184420">
    <property type="component" value="Unassembled WGS sequence"/>
</dbReference>
<protein>
    <submittedName>
        <fullName evidence="6">Regulatory protein, luxR family</fullName>
    </submittedName>
</protein>
<reference evidence="6 7" key="1">
    <citation type="submission" date="2016-11" db="EMBL/GenBank/DDBJ databases">
        <authorList>
            <person name="Jaros S."/>
            <person name="Januszkiewicz K."/>
            <person name="Wedrychowicz H."/>
        </authorList>
    </citation>
    <scope>NUCLEOTIDE SEQUENCE [LARGE SCALE GENOMIC DNA]</scope>
    <source>
        <strain evidence="6 7">DSM 27406</strain>
    </source>
</reference>
<name>A0A1M7LTX6_9BACT</name>
<feature type="coiled-coil region" evidence="2">
    <location>
        <begin position="777"/>
        <end position="823"/>
    </location>
</feature>
<feature type="chain" id="PRO_5013155993" evidence="4">
    <location>
        <begin position="22"/>
        <end position="958"/>
    </location>
</feature>
<evidence type="ECO:0000313" key="7">
    <source>
        <dbReference type="Proteomes" id="UP000184420"/>
    </source>
</evidence>
<evidence type="ECO:0000259" key="5">
    <source>
        <dbReference type="SMART" id="SM00421"/>
    </source>
</evidence>
<keyword evidence="1" id="KW-0597">Phosphoprotein</keyword>
<dbReference type="SUPFAM" id="SSF50998">
    <property type="entry name" value="Quinoprotein alcohol dehydrogenase-like"/>
    <property type="match status" value="2"/>
</dbReference>